<evidence type="ECO:0000256" key="4">
    <source>
        <dbReference type="ARBA" id="ARBA00022827"/>
    </source>
</evidence>
<dbReference type="GO" id="GO:0016491">
    <property type="term" value="F:oxidoreductase activity"/>
    <property type="evidence" value="ECO:0007669"/>
    <property type="project" value="UniProtKB-KW"/>
</dbReference>
<evidence type="ECO:0000313" key="8">
    <source>
        <dbReference type="EMBL" id="KAL2609038.1"/>
    </source>
</evidence>
<dbReference type="Pfam" id="PF01565">
    <property type="entry name" value="FAD_binding_4"/>
    <property type="match status" value="1"/>
</dbReference>
<dbReference type="Gene3D" id="3.30.465.10">
    <property type="match status" value="1"/>
</dbReference>
<evidence type="ECO:0000256" key="3">
    <source>
        <dbReference type="ARBA" id="ARBA00022630"/>
    </source>
</evidence>
<dbReference type="SUPFAM" id="SSF56176">
    <property type="entry name" value="FAD-binding/transporter-associated domain-like"/>
    <property type="match status" value="1"/>
</dbReference>
<comment type="caution">
    <text evidence="8">The sequence shown here is derived from an EMBL/GenBank/DDBJ whole genome shotgun (WGS) entry which is preliminary data.</text>
</comment>
<name>A0ABD1XJA4_9MARC</name>
<dbReference type="PROSITE" id="PS51387">
    <property type="entry name" value="FAD_PCMH"/>
    <property type="match status" value="1"/>
</dbReference>
<keyword evidence="6" id="KW-1133">Transmembrane helix</keyword>
<dbReference type="InterPro" id="IPR016169">
    <property type="entry name" value="FAD-bd_PCMH_sub2"/>
</dbReference>
<keyword evidence="6" id="KW-0472">Membrane</keyword>
<protein>
    <recommendedName>
        <fullName evidence="7">FAD-binding PCMH-type domain-containing protein</fullName>
    </recommendedName>
</protein>
<keyword evidence="3" id="KW-0285">Flavoprotein</keyword>
<keyword evidence="5" id="KW-0560">Oxidoreductase</keyword>
<gene>
    <name evidence="8" type="ORF">R1flu_027611</name>
</gene>
<sequence>MVSSCYYYSGGRDGVVVVDLEEINQVVYDKNTKRATIGGGARLGPIKLALWNQGKVIIPSGTCPGVGVGGLALGGGWVFVSRKFGLMSKSIIEAEVVLADGSVVTTNSGKNSDLLFALKDAGANSFVEG</sequence>
<dbReference type="PANTHER" id="PTHR42973:SF39">
    <property type="entry name" value="FAD-BINDING PCMH-TYPE DOMAIN-CONTAINING PROTEIN"/>
    <property type="match status" value="1"/>
</dbReference>
<organism evidence="8 9">
    <name type="scientific">Riccia fluitans</name>
    <dbReference type="NCBI Taxonomy" id="41844"/>
    <lineage>
        <taxon>Eukaryota</taxon>
        <taxon>Viridiplantae</taxon>
        <taxon>Streptophyta</taxon>
        <taxon>Embryophyta</taxon>
        <taxon>Marchantiophyta</taxon>
        <taxon>Marchantiopsida</taxon>
        <taxon>Marchantiidae</taxon>
        <taxon>Marchantiales</taxon>
        <taxon>Ricciaceae</taxon>
        <taxon>Riccia</taxon>
    </lineage>
</organism>
<dbReference type="InterPro" id="IPR050416">
    <property type="entry name" value="FAD-linked_Oxidoreductase"/>
</dbReference>
<evidence type="ECO:0000259" key="7">
    <source>
        <dbReference type="PROSITE" id="PS51387"/>
    </source>
</evidence>
<dbReference type="InterPro" id="IPR016166">
    <property type="entry name" value="FAD-bd_PCMH"/>
</dbReference>
<comment type="similarity">
    <text evidence="2">Belongs to the oxygen-dependent FAD-linked oxidoreductase family.</text>
</comment>
<proteinExistence type="inferred from homology"/>
<keyword evidence="4" id="KW-0274">FAD</keyword>
<evidence type="ECO:0000256" key="1">
    <source>
        <dbReference type="ARBA" id="ARBA00001974"/>
    </source>
</evidence>
<dbReference type="InterPro" id="IPR036318">
    <property type="entry name" value="FAD-bd_PCMH-like_sf"/>
</dbReference>
<reference evidence="8 9" key="1">
    <citation type="submission" date="2024-09" db="EMBL/GenBank/DDBJ databases">
        <title>Chromosome-scale assembly of Riccia fluitans.</title>
        <authorList>
            <person name="Paukszto L."/>
            <person name="Sawicki J."/>
            <person name="Karawczyk K."/>
            <person name="Piernik-Szablinska J."/>
            <person name="Szczecinska M."/>
            <person name="Mazdziarz M."/>
        </authorList>
    </citation>
    <scope>NUCLEOTIDE SEQUENCE [LARGE SCALE GENOMIC DNA]</scope>
    <source>
        <strain evidence="8">Rf_01</strain>
        <tissue evidence="8">Aerial parts of the thallus</tissue>
    </source>
</reference>
<keyword evidence="6" id="KW-0812">Transmembrane</keyword>
<dbReference type="Proteomes" id="UP001605036">
    <property type="component" value="Unassembled WGS sequence"/>
</dbReference>
<evidence type="ECO:0000256" key="2">
    <source>
        <dbReference type="ARBA" id="ARBA00005466"/>
    </source>
</evidence>
<feature type="transmembrane region" description="Helical" evidence="6">
    <location>
        <begin position="56"/>
        <end position="80"/>
    </location>
</feature>
<evidence type="ECO:0000256" key="5">
    <source>
        <dbReference type="ARBA" id="ARBA00023002"/>
    </source>
</evidence>
<dbReference type="AlphaFoldDB" id="A0ABD1XJA4"/>
<keyword evidence="9" id="KW-1185">Reference proteome</keyword>
<evidence type="ECO:0000313" key="9">
    <source>
        <dbReference type="Proteomes" id="UP001605036"/>
    </source>
</evidence>
<dbReference type="EMBL" id="JBHFFA010000008">
    <property type="protein sequence ID" value="KAL2609038.1"/>
    <property type="molecule type" value="Genomic_DNA"/>
</dbReference>
<accession>A0ABD1XJA4</accession>
<feature type="domain" description="FAD-binding PCMH-type" evidence="7">
    <location>
        <begin position="1"/>
        <end position="129"/>
    </location>
</feature>
<dbReference type="PANTHER" id="PTHR42973">
    <property type="entry name" value="BINDING OXIDOREDUCTASE, PUTATIVE (AFU_ORTHOLOGUE AFUA_1G17690)-RELATED"/>
    <property type="match status" value="1"/>
</dbReference>
<evidence type="ECO:0000256" key="6">
    <source>
        <dbReference type="SAM" id="Phobius"/>
    </source>
</evidence>
<dbReference type="InterPro" id="IPR006094">
    <property type="entry name" value="Oxid_FAD_bind_N"/>
</dbReference>
<comment type="cofactor">
    <cofactor evidence="1">
        <name>FAD</name>
        <dbReference type="ChEBI" id="CHEBI:57692"/>
    </cofactor>
</comment>